<protein>
    <submittedName>
        <fullName evidence="3">EOG090X0431</fullName>
    </submittedName>
</protein>
<feature type="compositionally biased region" description="Polar residues" evidence="1">
    <location>
        <begin position="163"/>
        <end position="172"/>
    </location>
</feature>
<feature type="compositionally biased region" description="Low complexity" evidence="1">
    <location>
        <begin position="283"/>
        <end position="295"/>
    </location>
</feature>
<feature type="compositionally biased region" description="Low complexity" evidence="1">
    <location>
        <begin position="266"/>
        <end position="275"/>
    </location>
</feature>
<feature type="compositionally biased region" description="Low complexity" evidence="1">
    <location>
        <begin position="342"/>
        <end position="352"/>
    </location>
</feature>
<feature type="region of interest" description="Disordered" evidence="1">
    <location>
        <begin position="36"/>
        <end position="199"/>
    </location>
</feature>
<evidence type="ECO:0000259" key="2">
    <source>
        <dbReference type="PROSITE" id="PS50250"/>
    </source>
</evidence>
<organism evidence="3">
    <name type="scientific">Eubosmina coregoni</name>
    <dbReference type="NCBI Taxonomy" id="186181"/>
    <lineage>
        <taxon>Eukaryota</taxon>
        <taxon>Metazoa</taxon>
        <taxon>Ecdysozoa</taxon>
        <taxon>Arthropoda</taxon>
        <taxon>Crustacea</taxon>
        <taxon>Branchiopoda</taxon>
        <taxon>Diplostraca</taxon>
        <taxon>Cladocera</taxon>
        <taxon>Anomopoda</taxon>
        <taxon>Bosminidae</taxon>
        <taxon>Eubosmina</taxon>
    </lineage>
</organism>
<dbReference type="FunFam" id="1.25.40.990:FF:000010">
    <property type="entry name" value="Leukocyte receptor cluster member"/>
    <property type="match status" value="1"/>
</dbReference>
<dbReference type="Pfam" id="PF03399">
    <property type="entry name" value="SAC3_GANP"/>
    <property type="match status" value="1"/>
</dbReference>
<dbReference type="PROSITE" id="PS50250">
    <property type="entry name" value="PCI"/>
    <property type="match status" value="1"/>
</dbReference>
<gene>
    <name evidence="3" type="primary">EOG090X0431</name>
</gene>
<dbReference type="InterPro" id="IPR045107">
    <property type="entry name" value="SAC3/GANP/THP3"/>
</dbReference>
<proteinExistence type="evidence at transcript level"/>
<reference evidence="3" key="1">
    <citation type="submission" date="2018-08" db="EMBL/GenBank/DDBJ databases">
        <authorList>
            <person name="Cornetti L."/>
        </authorList>
    </citation>
    <scope>NUCLEOTIDE SEQUENCE</scope>
    <source>
        <strain evidence="3">FI-BAL1-1</strain>
    </source>
</reference>
<feature type="domain" description="PCI" evidence="2">
    <location>
        <begin position="500"/>
        <end position="664"/>
    </location>
</feature>
<dbReference type="Gene3D" id="1.25.40.990">
    <property type="match status" value="1"/>
</dbReference>
<dbReference type="InterPro" id="IPR005062">
    <property type="entry name" value="SAC3/GANP/THP3_conserved"/>
</dbReference>
<feature type="compositionally biased region" description="Pro residues" evidence="1">
    <location>
        <begin position="53"/>
        <end position="75"/>
    </location>
</feature>
<dbReference type="PANTHER" id="PTHR12436">
    <property type="entry name" value="80 KDA MCM3-ASSOCIATED PROTEIN"/>
    <property type="match status" value="1"/>
</dbReference>
<dbReference type="EMBL" id="LR000103">
    <property type="protein sequence ID" value="SVE69722.1"/>
    <property type="molecule type" value="mRNA"/>
</dbReference>
<feature type="compositionally biased region" description="Basic residues" evidence="1">
    <location>
        <begin position="296"/>
        <end position="309"/>
    </location>
</feature>
<evidence type="ECO:0000313" key="3">
    <source>
        <dbReference type="EMBL" id="SVE69722.1"/>
    </source>
</evidence>
<dbReference type="AlphaFoldDB" id="A0A4Y7LPE6"/>
<dbReference type="InterPro" id="IPR000717">
    <property type="entry name" value="PCI_dom"/>
</dbReference>
<dbReference type="PANTHER" id="PTHR12436:SF4">
    <property type="entry name" value="LEUKOCYTE RECEPTOR CLUSTER MEMBER 8"/>
    <property type="match status" value="1"/>
</dbReference>
<accession>A0A4Y7LPE6</accession>
<feature type="compositionally biased region" description="Polar residues" evidence="1">
    <location>
        <begin position="104"/>
        <end position="135"/>
    </location>
</feature>
<name>A0A4Y7LPE6_9CRUS</name>
<feature type="region of interest" description="Disordered" evidence="1">
    <location>
        <begin position="223"/>
        <end position="371"/>
    </location>
</feature>
<feature type="compositionally biased region" description="Basic residues" evidence="1">
    <location>
        <begin position="326"/>
        <end position="341"/>
    </location>
</feature>
<evidence type="ECO:0000256" key="1">
    <source>
        <dbReference type="SAM" id="MobiDB-lite"/>
    </source>
</evidence>
<sequence length="664" mass="73769">MQQGQMAYYPNYGYGYNMVPMQGQWMGQNNWNGIGPNGNGYQMPPTTVSSAQPPLPPLPPPPPPPPSVPYEPPAPGSGAIKFSIPSKGINKLHQAKPVQVPQYPLTNQASSTSTQQANGTIKSPNSTNTPGNTSAAGKVNFSCREGNFSTRDWDNEPLPNLTGDLSKNSSPSKAGPTGFGSPFRPASTPPQFKAGSIGHAMSPRLRLPAAATSTFKKAIESVDYIPLKSETSLPGFKRLPTPSTAKSGPVSFNFKGQKKGLNAPASRISPSSSSRSRSRSRSRSPINRSRTNSSRSRSRSSSRSRRSRSPNRDNDWNSRSPPPFKKLSKAQMKKLKKKNQMQKKLAGTSSKAGGLGSAGGRTVLGSNWASPDKLRRRQARFEVPKQKRITALSDTNLYREDPTGDEESWSSFLVVGTCLEIEKQFFRLTAAPDSSTVRPVHILKKSLANVKAEWRKNPDYRWSCDQMKSIRQDLTVQGIRDTFTMEVYETHARLSLEANDHEEFNQCQTQLKALHHELGGRNRLEFIAYRILYYIFTKSTMDLTTTMASLTPEEKAEECVAHALEVRSSWALANFQRFFRLFNKAPRMSAHLMSWFAERERKLALKTLIKAYRPNIPVELVTSQLGFITINAWQDFSKELPIFYADKSKSEIDCKTSAAHLAAW</sequence>
<dbReference type="GO" id="GO:0005634">
    <property type="term" value="C:nucleus"/>
    <property type="evidence" value="ECO:0007669"/>
    <property type="project" value="TreeGrafter"/>
</dbReference>